<dbReference type="Proteomes" id="UP001239213">
    <property type="component" value="Unassembled WGS sequence"/>
</dbReference>
<dbReference type="CDD" id="cd02249">
    <property type="entry name" value="ZZ"/>
    <property type="match status" value="1"/>
</dbReference>
<evidence type="ECO:0008006" key="6">
    <source>
        <dbReference type="Google" id="ProtNLM"/>
    </source>
</evidence>
<keyword evidence="1" id="KW-0479">Metal-binding</keyword>
<dbReference type="EMBL" id="MPDP01000285">
    <property type="protein sequence ID" value="KAK1456540.1"/>
    <property type="molecule type" value="Genomic_DNA"/>
</dbReference>
<dbReference type="InterPro" id="IPR043145">
    <property type="entry name" value="Znf_ZZ_sf"/>
</dbReference>
<evidence type="ECO:0000313" key="4">
    <source>
        <dbReference type="EMBL" id="KAK1456540.1"/>
    </source>
</evidence>
<evidence type="ECO:0000256" key="3">
    <source>
        <dbReference type="ARBA" id="ARBA00022833"/>
    </source>
</evidence>
<accession>A0AAI9XNG5</accession>
<dbReference type="GO" id="GO:0008270">
    <property type="term" value="F:zinc ion binding"/>
    <property type="evidence" value="ECO:0007669"/>
    <property type="project" value="UniProtKB-KW"/>
</dbReference>
<dbReference type="Gene3D" id="3.30.60.90">
    <property type="match status" value="1"/>
</dbReference>
<comment type="caution">
    <text evidence="4">The sequence shown here is derived from an EMBL/GenBank/DDBJ whole genome shotgun (WGS) entry which is preliminary data.</text>
</comment>
<reference evidence="4" key="1">
    <citation type="submission" date="2016-11" db="EMBL/GenBank/DDBJ databases">
        <title>The genome sequence of Colletotrichum cuscutae.</title>
        <authorList>
            <person name="Baroncelli R."/>
        </authorList>
    </citation>
    <scope>NUCLEOTIDE SEQUENCE</scope>
    <source>
        <strain evidence="4">IMI 304802</strain>
    </source>
</reference>
<evidence type="ECO:0000256" key="1">
    <source>
        <dbReference type="ARBA" id="ARBA00022723"/>
    </source>
</evidence>
<name>A0AAI9XNG5_9PEZI</name>
<organism evidence="4 5">
    <name type="scientific">Colletotrichum cuscutae</name>
    <dbReference type="NCBI Taxonomy" id="1209917"/>
    <lineage>
        <taxon>Eukaryota</taxon>
        <taxon>Fungi</taxon>
        <taxon>Dikarya</taxon>
        <taxon>Ascomycota</taxon>
        <taxon>Pezizomycotina</taxon>
        <taxon>Sordariomycetes</taxon>
        <taxon>Hypocreomycetidae</taxon>
        <taxon>Glomerellales</taxon>
        <taxon>Glomerellaceae</taxon>
        <taxon>Colletotrichum</taxon>
        <taxon>Colletotrichum acutatum species complex</taxon>
    </lineage>
</organism>
<evidence type="ECO:0000256" key="2">
    <source>
        <dbReference type="ARBA" id="ARBA00022771"/>
    </source>
</evidence>
<protein>
    <recommendedName>
        <fullName evidence="6">ZZ-type domain-containing protein</fullName>
    </recommendedName>
</protein>
<proteinExistence type="predicted"/>
<keyword evidence="2" id="KW-0863">Zinc-finger</keyword>
<sequence>MTFGQPISTLWIGQEGSRPKPCPTGSIARWREMIFCDGCHSRIQGTGYACVDCEKLDFCYKCIGTGGIVAPHHSPTHRFKAHNNAVYFASGHSAALAQRYSSSKENLRNACSNSKNHLQLVVQGFFVDTITNIGLGGVVQRHINGFRVELPWENWIRLLGLDEIDGLGNERNLNAAFLRALVGNRLLLEGERGASHLPSEFVKILHSNSSDGQWACDMEHTTQLLSSMEVTVSMIEDWQLQRSIWVSCPRKLGKEIA</sequence>
<evidence type="ECO:0000313" key="5">
    <source>
        <dbReference type="Proteomes" id="UP001239213"/>
    </source>
</evidence>
<keyword evidence="3" id="KW-0862">Zinc</keyword>
<keyword evidence="5" id="KW-1185">Reference proteome</keyword>
<gene>
    <name evidence="4" type="ORF">CCUS01_09988</name>
</gene>
<dbReference type="AlphaFoldDB" id="A0AAI9XNG5"/>
<dbReference type="SUPFAM" id="SSF57850">
    <property type="entry name" value="RING/U-box"/>
    <property type="match status" value="1"/>
</dbReference>